<dbReference type="EMBL" id="GU071097">
    <property type="protein sequence ID" value="ADO98025.1"/>
    <property type="molecule type" value="Genomic_DNA"/>
</dbReference>
<dbReference type="Proteomes" id="UP000006526">
    <property type="component" value="Segment"/>
</dbReference>
<sequence>MKKHYEWVAFDAAINLLRPRAKWSLNHGKFDWQDPRPCPTMEQVEDVLNKIKDFEESIDYILLPEQEAAEPNPCEDPEFIAWNYQQDLNDGGTYTGGGNVQGEGIGGEGGVSPQ</sequence>
<feature type="region of interest" description="Disordered" evidence="1">
    <location>
        <begin position="92"/>
        <end position="114"/>
    </location>
</feature>
<proteinExistence type="predicted"/>
<keyword evidence="3" id="KW-1185">Reference proteome</keyword>
<evidence type="ECO:0000256" key="1">
    <source>
        <dbReference type="SAM" id="MobiDB-lite"/>
    </source>
</evidence>
<dbReference type="GeneID" id="10329320"/>
<organism evidence="2 3">
    <name type="scientific">Synechococcus phage S-SSM5</name>
    <dbReference type="NCBI Taxonomy" id="445685"/>
    <lineage>
        <taxon>Viruses</taxon>
        <taxon>Duplodnaviria</taxon>
        <taxon>Heunggongvirae</taxon>
        <taxon>Uroviricota</taxon>
        <taxon>Caudoviricetes</taxon>
        <taxon>Pantevenvirales</taxon>
        <taxon>Kyanoviridae</taxon>
        <taxon>Glaucusvirus</taxon>
        <taxon>Glaucusvirus ssm5</taxon>
    </lineage>
</organism>
<dbReference type="KEGG" id="vg:10329320"/>
<reference evidence="2 3" key="1">
    <citation type="journal article" date="2010" name="Environ. Microbiol.">
        <title>Genomic analysis of oceanic cyanobacterial myoviruses compared with T4-like myoviruses from diverse hosts and environments.</title>
        <authorList>
            <person name="Sullivan M.B."/>
            <person name="Huang K.H."/>
            <person name="Ignacio-Espinoza J.C."/>
            <person name="Berlin A.M."/>
            <person name="Kelly L."/>
            <person name="Weigele P.R."/>
            <person name="DeFrancesco A.S."/>
            <person name="Kern S.E."/>
            <person name="Thompson L.R."/>
            <person name="Young S."/>
            <person name="Yandava C."/>
            <person name="Fu R."/>
            <person name="Krastins B."/>
            <person name="Chase M."/>
            <person name="Sarracino D."/>
            <person name="Osburne M.S."/>
            <person name="Henn M.R."/>
            <person name="Chisholm S.W."/>
        </authorList>
    </citation>
    <scope>NUCLEOTIDE SEQUENCE [LARGE SCALE GENOMIC DNA]</scope>
    <source>
        <strain evidence="2">8102-12</strain>
    </source>
</reference>
<evidence type="ECO:0000313" key="3">
    <source>
        <dbReference type="Proteomes" id="UP000006526"/>
    </source>
</evidence>
<protein>
    <submittedName>
        <fullName evidence="2">Uncharacterized protein</fullName>
    </submittedName>
</protein>
<dbReference type="RefSeq" id="YP_004324648.1">
    <property type="nucleotide sequence ID" value="NC_015289.1"/>
</dbReference>
<dbReference type="OrthoDB" id="34505at10239"/>
<evidence type="ECO:0000313" key="2">
    <source>
        <dbReference type="EMBL" id="ADO98025.1"/>
    </source>
</evidence>
<name>E3SK85_9CAUD</name>
<feature type="compositionally biased region" description="Gly residues" evidence="1">
    <location>
        <begin position="93"/>
        <end position="114"/>
    </location>
</feature>
<gene>
    <name evidence="2" type="ORF">SSSM5_045</name>
</gene>
<accession>E3SK85</accession>